<evidence type="ECO:0000256" key="9">
    <source>
        <dbReference type="ARBA" id="ARBA00023172"/>
    </source>
</evidence>
<protein>
    <recommendedName>
        <fullName evidence="14">RecF/RecN/SMC N-terminal domain-containing protein</fullName>
    </recommendedName>
</protein>
<reference evidence="15" key="1">
    <citation type="journal article" date="2023" name="Mol. Biol. Evol.">
        <title>Third-Generation Sequencing Reveals the Adaptive Role of the Epigenome in Three Deep-Sea Polychaetes.</title>
        <authorList>
            <person name="Perez M."/>
            <person name="Aroh O."/>
            <person name="Sun Y."/>
            <person name="Lan Y."/>
            <person name="Juniper S.K."/>
            <person name="Young C.R."/>
            <person name="Angers B."/>
            <person name="Qian P.Y."/>
        </authorList>
    </citation>
    <scope>NUCLEOTIDE SEQUENCE</scope>
    <source>
        <strain evidence="15">P08H-3</strain>
    </source>
</reference>
<evidence type="ECO:0000256" key="8">
    <source>
        <dbReference type="ARBA" id="ARBA00023054"/>
    </source>
</evidence>
<keyword evidence="5" id="KW-0547">Nucleotide-binding</keyword>
<evidence type="ECO:0000259" key="14">
    <source>
        <dbReference type="Pfam" id="PF02463"/>
    </source>
</evidence>
<feature type="region of interest" description="Disordered" evidence="13">
    <location>
        <begin position="1080"/>
        <end position="1119"/>
    </location>
</feature>
<dbReference type="PANTHER" id="PTHR19306">
    <property type="entry name" value="STRUCTURAL MAINTENANCE OF CHROMOSOMES 5,6 SMC5, SMC6"/>
    <property type="match status" value="1"/>
</dbReference>
<evidence type="ECO:0000256" key="6">
    <source>
        <dbReference type="ARBA" id="ARBA00022763"/>
    </source>
</evidence>
<keyword evidence="11" id="KW-0539">Nucleus</keyword>
<sequence>MPKRKLGSNDSAEDLPQKRKSYAKNDINSSSSSQESFSICDNAAKDEAEVGIIEQVMVKNFMCHTLQDIKFGPQVNFVTGRNGSGKSAILTAIVIGLGGKANITNRGNAIKSFIKIGKHSAEVMIKLRNHGKDAYRPEAYGKSIIIERKIAKESSSYKIKSCSGVLISTKREELCHILEHFNIQVENPIVILNQETSRNFLHSKSPQDKYKFFLKATQLEQMKRDYSCANESKEIALEILKQKKQTLPTLEKEVSEWEHKYKALTSLKNLQSRMEKLKDELIWALVSEQEKGIEPIMKELRLEEARTPKFHQKIKESEEKLHSKQECRSTIERELKTLGIHVESIEPQYREARVLKDKKKKLTKAASHEVKKIQNDVETMERDKQSILARITEIQNSAQQDFEAENKARTMKILQLEEQIKEICARKQSTQHELEQFKCAVGKLKKDSAQVKAENDELHHRRNELCRHLQTLESSRSNHLRRFGAFMPQLVQKINQTDVFHKKPIGPLGVHFSLKDQCWALAVESCLRSLMHAFCVHDHHDEKELEKILKSVCFTGRVPVIITCPFQNKVYDVARYKPHTNQYPTVLEVLNIENPVVTNCLIDQRGIETVLLFHSSTESRNVMADHPPQGAREAFNQDGDQIFCHPFRYYSNNQDQVRILVQSVEQDIRQCRQELSSLDDKLSKNQETSRKINQQLQIQIQEEHKTQTQIMRLQEQSSKTQMELRELCDTEEPVPVDVKTLEEEVSILDSSLAKQHEHLAMKQGQYDKAKTELMECEKRFQKLDTDMSIISEQTDNIKYQLALAENAIQIAQNHKQHYDSKLKEHEKKISDLRTKCEEDNAELERQVDIAEKLCPRVKTKRSSQNLQSEIKQIGKQIIAEEKIRGNHEEVTKKYSEMKESYLSIRQEVSQLASFLKALQRVMANRERQYVIFRRMIAARTKVIFAVMLGTRRYSGKMIFDHRKESLEINILPSAVSKETCKDLRSLSGGERSFATVCFILSLWEAMESPFRCLDEFDVFMDMVNRRISMDMLMNVAQTQKARQFIFLTPQNISHINVDPSMVRIFQMQAPERGQSVLTFQSSEQSNGKLTCDDDNDDHYHDNDDETDEQTNQHLGGRLS</sequence>
<dbReference type="Proteomes" id="UP001208570">
    <property type="component" value="Unassembled WGS sequence"/>
</dbReference>
<organism evidence="15 16">
    <name type="scientific">Paralvinella palmiformis</name>
    <dbReference type="NCBI Taxonomy" id="53620"/>
    <lineage>
        <taxon>Eukaryota</taxon>
        <taxon>Metazoa</taxon>
        <taxon>Spiralia</taxon>
        <taxon>Lophotrochozoa</taxon>
        <taxon>Annelida</taxon>
        <taxon>Polychaeta</taxon>
        <taxon>Sedentaria</taxon>
        <taxon>Canalipalpata</taxon>
        <taxon>Terebellida</taxon>
        <taxon>Terebelliformia</taxon>
        <taxon>Alvinellidae</taxon>
        <taxon>Paralvinella</taxon>
    </lineage>
</organism>
<dbReference type="GO" id="GO:0003697">
    <property type="term" value="F:single-stranded DNA binding"/>
    <property type="evidence" value="ECO:0007669"/>
    <property type="project" value="TreeGrafter"/>
</dbReference>
<dbReference type="GO" id="GO:0005524">
    <property type="term" value="F:ATP binding"/>
    <property type="evidence" value="ECO:0007669"/>
    <property type="project" value="UniProtKB-KW"/>
</dbReference>
<dbReference type="GO" id="GO:0035861">
    <property type="term" value="C:site of double-strand break"/>
    <property type="evidence" value="ECO:0007669"/>
    <property type="project" value="TreeGrafter"/>
</dbReference>
<evidence type="ECO:0000313" key="16">
    <source>
        <dbReference type="Proteomes" id="UP001208570"/>
    </source>
</evidence>
<gene>
    <name evidence="15" type="ORF">LSH36_25g01011</name>
</gene>
<dbReference type="Gene3D" id="3.40.50.300">
    <property type="entry name" value="P-loop containing nucleotide triphosphate hydrolases"/>
    <property type="match status" value="2"/>
</dbReference>
<evidence type="ECO:0000256" key="2">
    <source>
        <dbReference type="ARBA" id="ARBA00004286"/>
    </source>
</evidence>
<keyword evidence="7" id="KW-0067">ATP-binding</keyword>
<dbReference type="PANTHER" id="PTHR19306:SF6">
    <property type="entry name" value="STRUCTURAL MAINTENANCE OF CHROMOSOMES PROTEIN 6"/>
    <property type="match status" value="1"/>
</dbReference>
<accession>A0AAD9KAC8</accession>
<keyword evidence="4" id="KW-0158">Chromosome</keyword>
<dbReference type="InterPro" id="IPR003395">
    <property type="entry name" value="RecF/RecN/SMC_N"/>
</dbReference>
<dbReference type="GO" id="GO:0005634">
    <property type="term" value="C:nucleus"/>
    <property type="evidence" value="ECO:0007669"/>
    <property type="project" value="UniProtKB-SubCell"/>
</dbReference>
<dbReference type="Pfam" id="PF02463">
    <property type="entry name" value="SMC_N"/>
    <property type="match status" value="1"/>
</dbReference>
<proteinExistence type="inferred from homology"/>
<dbReference type="GO" id="GO:0030915">
    <property type="term" value="C:Smc5-Smc6 complex"/>
    <property type="evidence" value="ECO:0007669"/>
    <property type="project" value="TreeGrafter"/>
</dbReference>
<dbReference type="EMBL" id="JAODUP010000025">
    <property type="protein sequence ID" value="KAK2167667.1"/>
    <property type="molecule type" value="Genomic_DNA"/>
</dbReference>
<comment type="similarity">
    <text evidence="3">Belongs to the SMC family. SMC6 subfamily.</text>
</comment>
<feature type="domain" description="RecF/RecN/SMC N-terminal" evidence="14">
    <location>
        <begin position="53"/>
        <end position="1066"/>
    </location>
</feature>
<feature type="coiled-coil region" evidence="12">
    <location>
        <begin position="240"/>
        <end position="280"/>
    </location>
</feature>
<keyword evidence="9" id="KW-0233">DNA recombination</keyword>
<feature type="coiled-coil region" evidence="12">
    <location>
        <begin position="363"/>
        <end position="433"/>
    </location>
</feature>
<evidence type="ECO:0000256" key="4">
    <source>
        <dbReference type="ARBA" id="ARBA00022454"/>
    </source>
</evidence>
<keyword evidence="16" id="KW-1185">Reference proteome</keyword>
<dbReference type="GO" id="GO:0000724">
    <property type="term" value="P:double-strand break repair via homologous recombination"/>
    <property type="evidence" value="ECO:0007669"/>
    <property type="project" value="TreeGrafter"/>
</dbReference>
<feature type="coiled-coil region" evidence="12">
    <location>
        <begin position="661"/>
        <end position="688"/>
    </location>
</feature>
<feature type="coiled-coil region" evidence="12">
    <location>
        <begin position="759"/>
        <end position="853"/>
    </location>
</feature>
<keyword evidence="10" id="KW-0234">DNA repair</keyword>
<dbReference type="SUPFAM" id="SSF52540">
    <property type="entry name" value="P-loop containing nucleoside triphosphate hydrolases"/>
    <property type="match status" value="1"/>
</dbReference>
<evidence type="ECO:0000256" key="1">
    <source>
        <dbReference type="ARBA" id="ARBA00004123"/>
    </source>
</evidence>
<dbReference type="AlphaFoldDB" id="A0AAD9KAC8"/>
<evidence type="ECO:0000256" key="7">
    <source>
        <dbReference type="ARBA" id="ARBA00022840"/>
    </source>
</evidence>
<evidence type="ECO:0000256" key="5">
    <source>
        <dbReference type="ARBA" id="ARBA00022741"/>
    </source>
</evidence>
<feature type="compositionally biased region" description="Acidic residues" evidence="13">
    <location>
        <begin position="1092"/>
        <end position="1108"/>
    </location>
</feature>
<evidence type="ECO:0000256" key="11">
    <source>
        <dbReference type="ARBA" id="ARBA00023242"/>
    </source>
</evidence>
<dbReference type="InterPro" id="IPR027417">
    <property type="entry name" value="P-loop_NTPase"/>
</dbReference>
<keyword evidence="6" id="KW-0227">DNA damage</keyword>
<evidence type="ECO:0000256" key="10">
    <source>
        <dbReference type="ARBA" id="ARBA00023204"/>
    </source>
</evidence>
<feature type="region of interest" description="Disordered" evidence="13">
    <location>
        <begin position="1"/>
        <end position="34"/>
    </location>
</feature>
<evidence type="ECO:0000256" key="3">
    <source>
        <dbReference type="ARBA" id="ARBA00006793"/>
    </source>
</evidence>
<comment type="caution">
    <text evidence="15">The sequence shown here is derived from an EMBL/GenBank/DDBJ whole genome shotgun (WGS) entry which is preliminary data.</text>
</comment>
<dbReference type="GO" id="GO:0003684">
    <property type="term" value="F:damaged DNA binding"/>
    <property type="evidence" value="ECO:0007669"/>
    <property type="project" value="TreeGrafter"/>
</dbReference>
<evidence type="ECO:0000256" key="12">
    <source>
        <dbReference type="SAM" id="Coils"/>
    </source>
</evidence>
<evidence type="ECO:0000256" key="13">
    <source>
        <dbReference type="SAM" id="MobiDB-lite"/>
    </source>
</evidence>
<comment type="subcellular location">
    <subcellularLocation>
        <location evidence="2">Chromosome</location>
    </subcellularLocation>
    <subcellularLocation>
        <location evidence="1">Nucleus</location>
    </subcellularLocation>
</comment>
<name>A0AAD9KAC8_9ANNE</name>
<evidence type="ECO:0000313" key="15">
    <source>
        <dbReference type="EMBL" id="KAK2167667.1"/>
    </source>
</evidence>
<keyword evidence="8 12" id="KW-0175">Coiled coil</keyword>